<name>A0A9X2F4S6_9SPHI</name>
<accession>A0A9X2F4S6</accession>
<keyword evidence="3" id="KW-1185">Reference proteome</keyword>
<organism evidence="2 3">
    <name type="scientific">Solitalea agri</name>
    <dbReference type="NCBI Taxonomy" id="2953739"/>
    <lineage>
        <taxon>Bacteria</taxon>
        <taxon>Pseudomonadati</taxon>
        <taxon>Bacteroidota</taxon>
        <taxon>Sphingobacteriia</taxon>
        <taxon>Sphingobacteriales</taxon>
        <taxon>Sphingobacteriaceae</taxon>
        <taxon>Solitalea</taxon>
    </lineage>
</organism>
<proteinExistence type="predicted"/>
<keyword evidence="1" id="KW-0732">Signal</keyword>
<dbReference type="RefSeq" id="WP_252589810.1">
    <property type="nucleotide sequence ID" value="NZ_JAMWYS010000061.1"/>
</dbReference>
<dbReference type="AlphaFoldDB" id="A0A9X2F4S6"/>
<dbReference type="Proteomes" id="UP001155182">
    <property type="component" value="Unassembled WGS sequence"/>
</dbReference>
<feature type="chain" id="PRO_5040993267" evidence="1">
    <location>
        <begin position="21"/>
        <end position="361"/>
    </location>
</feature>
<dbReference type="SUPFAM" id="SSF56935">
    <property type="entry name" value="Porins"/>
    <property type="match status" value="1"/>
</dbReference>
<evidence type="ECO:0000313" key="3">
    <source>
        <dbReference type="Proteomes" id="UP001155182"/>
    </source>
</evidence>
<evidence type="ECO:0000313" key="2">
    <source>
        <dbReference type="EMBL" id="MCO4294779.1"/>
    </source>
</evidence>
<feature type="signal peptide" evidence="1">
    <location>
        <begin position="1"/>
        <end position="20"/>
    </location>
</feature>
<comment type="caution">
    <text evidence="2">The sequence shown here is derived from an EMBL/GenBank/DDBJ whole genome shotgun (WGS) entry which is preliminary data.</text>
</comment>
<dbReference type="InterPro" id="IPR011486">
    <property type="entry name" value="BBP2"/>
</dbReference>
<reference evidence="2" key="1">
    <citation type="submission" date="2022-06" db="EMBL/GenBank/DDBJ databases">
        <title>Solitalea sp. MAHUQ-68 isolated from rhizospheric soil.</title>
        <authorList>
            <person name="Huq M.A."/>
        </authorList>
    </citation>
    <scope>NUCLEOTIDE SEQUENCE</scope>
    <source>
        <strain evidence="2">MAHUQ-68</strain>
    </source>
</reference>
<dbReference type="EMBL" id="JAMWYS010000061">
    <property type="protein sequence ID" value="MCO4294779.1"/>
    <property type="molecule type" value="Genomic_DNA"/>
</dbReference>
<dbReference type="Pfam" id="PF07642">
    <property type="entry name" value="BBP2"/>
    <property type="match status" value="1"/>
</dbReference>
<protein>
    <submittedName>
        <fullName evidence="2">Porin</fullName>
    </submittedName>
</protein>
<sequence>MIRKFYAIAIMVASGSYSYAQTDTTSATEKKSFFKFSGSADVYYKYDFRKSPANTYTSFTNTHNSFELGMLSAKVEHTGDKVSFVGDLGFGSRADQFAYNDAKSQIMLKQLFVTYAPADWVKLSMGSWSTHIGYELVDPYLNRNYSMSYMFSYGPFFHTGLKADLTFDRVGVMVGVVDPTDFKTAMVQEGTKYKTFVGQLSYGSSSGNFKGYFNALAGKRGTDSAMVSQFDVVLTQKISSSFSLGANGTVAQYDFEDSFTQTGKKKWWGAAVYLNYDAPKVWGLTFRSEYFDDEDQANVFANAVTGGHIWANTLTLNLKISSLMIMPEIRYESASEEIYSDLKGGTFKNDTSFLLSAVYQF</sequence>
<gene>
    <name evidence="2" type="ORF">NF867_18090</name>
</gene>
<evidence type="ECO:0000256" key="1">
    <source>
        <dbReference type="SAM" id="SignalP"/>
    </source>
</evidence>